<evidence type="ECO:0000256" key="5">
    <source>
        <dbReference type="ARBA" id="ARBA00022862"/>
    </source>
</evidence>
<keyword evidence="8" id="KW-0676">Redox-active center</keyword>
<evidence type="ECO:0000256" key="9">
    <source>
        <dbReference type="ARBA" id="ARBA00032824"/>
    </source>
</evidence>
<evidence type="ECO:0000256" key="8">
    <source>
        <dbReference type="ARBA" id="ARBA00023284"/>
    </source>
</evidence>
<sequence length="158" mass="18604">MYIEEGKRAPNFCLENDEGKKVCLEDFKGKWVVLYFYPKDNTPGCTKEAEDFSERTDEFDKLNAVVLGVSPDSVESHRKFKEKRNLKVTLLSDESKEILKTYGVWQKKKMYGREYFGVVRTTYLIDPEGTVRKVWKRVRVKGHADKVLETLRKLQEER</sequence>
<dbReference type="PROSITE" id="PS51352">
    <property type="entry name" value="THIOREDOXIN_2"/>
    <property type="match status" value="1"/>
</dbReference>
<comment type="subunit">
    <text evidence="2">Monomer.</text>
</comment>
<feature type="domain" description="Thioredoxin" evidence="14">
    <location>
        <begin position="3"/>
        <end position="156"/>
    </location>
</feature>
<keyword evidence="5" id="KW-0049">Antioxidant</keyword>
<dbReference type="InterPro" id="IPR024706">
    <property type="entry name" value="Peroxiredoxin_AhpC-typ"/>
</dbReference>
<dbReference type="GO" id="GO:0008379">
    <property type="term" value="F:thioredoxin peroxidase activity"/>
    <property type="evidence" value="ECO:0007669"/>
    <property type="project" value="TreeGrafter"/>
</dbReference>
<evidence type="ECO:0000256" key="12">
    <source>
        <dbReference type="ARBA" id="ARBA00049091"/>
    </source>
</evidence>
<dbReference type="InterPro" id="IPR036249">
    <property type="entry name" value="Thioredoxin-like_sf"/>
</dbReference>
<dbReference type="EMBL" id="FXTM01000002">
    <property type="protein sequence ID" value="SMO38185.1"/>
    <property type="molecule type" value="Genomic_DNA"/>
</dbReference>
<dbReference type="SMR" id="A0A521ATS5"/>
<dbReference type="EC" id="1.11.1.24" evidence="3"/>
<dbReference type="InterPro" id="IPR050924">
    <property type="entry name" value="Peroxiredoxin_BCP/PrxQ"/>
</dbReference>
<evidence type="ECO:0000256" key="10">
    <source>
        <dbReference type="ARBA" id="ARBA00038489"/>
    </source>
</evidence>
<evidence type="ECO:0000256" key="4">
    <source>
        <dbReference type="ARBA" id="ARBA00022559"/>
    </source>
</evidence>
<accession>A0A521ATS5</accession>
<gene>
    <name evidence="15" type="ORF">SAMN06269117_102119</name>
</gene>
<evidence type="ECO:0000256" key="11">
    <source>
        <dbReference type="ARBA" id="ARBA00042639"/>
    </source>
</evidence>
<dbReference type="PIRSF" id="PIRSF000239">
    <property type="entry name" value="AHPC"/>
    <property type="match status" value="1"/>
</dbReference>
<protein>
    <recommendedName>
        <fullName evidence="3">thioredoxin-dependent peroxiredoxin</fullName>
        <ecNumber evidence="3">1.11.1.24</ecNumber>
    </recommendedName>
    <alternativeName>
        <fullName evidence="9">Thioredoxin peroxidase</fullName>
    </alternativeName>
    <alternativeName>
        <fullName evidence="11">Thioredoxin-dependent peroxiredoxin Bcp</fullName>
    </alternativeName>
</protein>
<evidence type="ECO:0000256" key="6">
    <source>
        <dbReference type="ARBA" id="ARBA00023002"/>
    </source>
</evidence>
<dbReference type="PANTHER" id="PTHR42801:SF4">
    <property type="entry name" value="AHPC_TSA FAMILY PROTEIN"/>
    <property type="match status" value="1"/>
</dbReference>
<dbReference type="CDD" id="cd03017">
    <property type="entry name" value="PRX_BCP"/>
    <property type="match status" value="1"/>
</dbReference>
<comment type="catalytic activity">
    <reaction evidence="12">
        <text>a hydroperoxide + [thioredoxin]-dithiol = an alcohol + [thioredoxin]-disulfide + H2O</text>
        <dbReference type="Rhea" id="RHEA:62620"/>
        <dbReference type="Rhea" id="RHEA-COMP:10698"/>
        <dbReference type="Rhea" id="RHEA-COMP:10700"/>
        <dbReference type="ChEBI" id="CHEBI:15377"/>
        <dbReference type="ChEBI" id="CHEBI:29950"/>
        <dbReference type="ChEBI" id="CHEBI:30879"/>
        <dbReference type="ChEBI" id="CHEBI:35924"/>
        <dbReference type="ChEBI" id="CHEBI:50058"/>
        <dbReference type="EC" id="1.11.1.24"/>
    </reaction>
</comment>
<evidence type="ECO:0000256" key="3">
    <source>
        <dbReference type="ARBA" id="ARBA00013017"/>
    </source>
</evidence>
<evidence type="ECO:0000313" key="16">
    <source>
        <dbReference type="Proteomes" id="UP000317315"/>
    </source>
</evidence>
<dbReference type="InterPro" id="IPR000866">
    <property type="entry name" value="AhpC/TSA"/>
</dbReference>
<evidence type="ECO:0000259" key="14">
    <source>
        <dbReference type="PROSITE" id="PS51352"/>
    </source>
</evidence>
<reference evidence="15 16" key="1">
    <citation type="submission" date="2017-05" db="EMBL/GenBank/DDBJ databases">
        <authorList>
            <person name="Varghese N."/>
            <person name="Submissions S."/>
        </authorList>
    </citation>
    <scope>NUCLEOTIDE SEQUENCE [LARGE SCALE GENOMIC DNA]</scope>
    <source>
        <strain evidence="15 16">DSM 16304</strain>
    </source>
</reference>
<dbReference type="GO" id="GO:0034599">
    <property type="term" value="P:cellular response to oxidative stress"/>
    <property type="evidence" value="ECO:0007669"/>
    <property type="project" value="TreeGrafter"/>
</dbReference>
<comment type="function">
    <text evidence="1">Thiol-specific peroxidase that catalyzes the reduction of hydrogen peroxide and organic hydroperoxides to water and alcohols, respectively. Plays a role in cell protection against oxidative stress by detoxifying peroxides and as sensor of hydrogen peroxide-mediated signaling events.</text>
</comment>
<keyword evidence="7" id="KW-1015">Disulfide bond</keyword>
<name>A0A521ATS5_9BACT</name>
<evidence type="ECO:0000256" key="2">
    <source>
        <dbReference type="ARBA" id="ARBA00011245"/>
    </source>
</evidence>
<feature type="active site" description="Cysteine sulfenic acid (-SOH) intermediate; for peroxidase activity" evidence="13">
    <location>
        <position position="45"/>
    </location>
</feature>
<evidence type="ECO:0000256" key="13">
    <source>
        <dbReference type="PIRSR" id="PIRSR000239-1"/>
    </source>
</evidence>
<dbReference type="Pfam" id="PF00578">
    <property type="entry name" value="AhpC-TSA"/>
    <property type="match status" value="1"/>
</dbReference>
<dbReference type="Gene3D" id="3.40.30.10">
    <property type="entry name" value="Glutaredoxin"/>
    <property type="match status" value="1"/>
</dbReference>
<dbReference type="PANTHER" id="PTHR42801">
    <property type="entry name" value="THIOREDOXIN-DEPENDENT PEROXIDE REDUCTASE"/>
    <property type="match status" value="1"/>
</dbReference>
<dbReference type="Proteomes" id="UP000317315">
    <property type="component" value="Unassembled WGS sequence"/>
</dbReference>
<dbReference type="GO" id="GO:0005737">
    <property type="term" value="C:cytoplasm"/>
    <property type="evidence" value="ECO:0007669"/>
    <property type="project" value="TreeGrafter"/>
</dbReference>
<dbReference type="GO" id="GO:0045454">
    <property type="term" value="P:cell redox homeostasis"/>
    <property type="evidence" value="ECO:0007669"/>
    <property type="project" value="TreeGrafter"/>
</dbReference>
<evidence type="ECO:0000256" key="1">
    <source>
        <dbReference type="ARBA" id="ARBA00003330"/>
    </source>
</evidence>
<comment type="similarity">
    <text evidence="10">Belongs to the peroxiredoxin family. BCP/PrxQ subfamily.</text>
</comment>
<dbReference type="FunFam" id="3.40.30.10:FF:000007">
    <property type="entry name" value="Thioredoxin-dependent thiol peroxidase"/>
    <property type="match status" value="1"/>
</dbReference>
<dbReference type="NCBIfam" id="NF006960">
    <property type="entry name" value="PRK09437.1"/>
    <property type="match status" value="1"/>
</dbReference>
<keyword evidence="16" id="KW-1185">Reference proteome</keyword>
<keyword evidence="6" id="KW-0560">Oxidoreductase</keyword>
<dbReference type="InterPro" id="IPR013766">
    <property type="entry name" value="Thioredoxin_domain"/>
</dbReference>
<keyword evidence="4" id="KW-0575">Peroxidase</keyword>
<dbReference type="AlphaFoldDB" id="A0A521ATS5"/>
<evidence type="ECO:0000313" key="15">
    <source>
        <dbReference type="EMBL" id="SMO38185.1"/>
    </source>
</evidence>
<proteinExistence type="inferred from homology"/>
<evidence type="ECO:0000256" key="7">
    <source>
        <dbReference type="ARBA" id="ARBA00023157"/>
    </source>
</evidence>
<dbReference type="SUPFAM" id="SSF52833">
    <property type="entry name" value="Thioredoxin-like"/>
    <property type="match status" value="1"/>
</dbReference>
<organism evidence="15 16">
    <name type="scientific">Balnearium lithotrophicum</name>
    <dbReference type="NCBI Taxonomy" id="223788"/>
    <lineage>
        <taxon>Bacteria</taxon>
        <taxon>Pseudomonadati</taxon>
        <taxon>Aquificota</taxon>
        <taxon>Aquificia</taxon>
        <taxon>Desulfurobacteriales</taxon>
        <taxon>Desulfurobacteriaceae</taxon>
        <taxon>Balnearium</taxon>
    </lineage>
</organism>